<protein>
    <submittedName>
        <fullName evidence="2">Protein phosphatase 2c containing protein</fullName>
    </submittedName>
</protein>
<dbReference type="SMART" id="SM00332">
    <property type="entry name" value="PP2Cc"/>
    <property type="match status" value="1"/>
</dbReference>
<accession>A0A2A9MJN8</accession>
<dbReference type="GO" id="GO:0004722">
    <property type="term" value="F:protein serine/threonine phosphatase activity"/>
    <property type="evidence" value="ECO:0007669"/>
    <property type="project" value="InterPro"/>
</dbReference>
<evidence type="ECO:0000313" key="3">
    <source>
        <dbReference type="Proteomes" id="UP000224006"/>
    </source>
</evidence>
<name>A0A2A9MJN8_BESBE</name>
<dbReference type="CDD" id="cd00143">
    <property type="entry name" value="PP2Cc"/>
    <property type="match status" value="1"/>
</dbReference>
<dbReference type="Proteomes" id="UP000224006">
    <property type="component" value="Chromosome I"/>
</dbReference>
<dbReference type="InterPro" id="IPR001932">
    <property type="entry name" value="PPM-type_phosphatase-like_dom"/>
</dbReference>
<proteinExistence type="predicted"/>
<dbReference type="AlphaFoldDB" id="A0A2A9MJN8"/>
<organism evidence="2 3">
    <name type="scientific">Besnoitia besnoiti</name>
    <name type="common">Apicomplexan protozoan</name>
    <dbReference type="NCBI Taxonomy" id="94643"/>
    <lineage>
        <taxon>Eukaryota</taxon>
        <taxon>Sar</taxon>
        <taxon>Alveolata</taxon>
        <taxon>Apicomplexa</taxon>
        <taxon>Conoidasida</taxon>
        <taxon>Coccidia</taxon>
        <taxon>Eucoccidiorida</taxon>
        <taxon>Eimeriorina</taxon>
        <taxon>Sarcocystidae</taxon>
        <taxon>Besnoitia</taxon>
    </lineage>
</organism>
<dbReference type="Gene3D" id="3.60.40.10">
    <property type="entry name" value="PPM-type phosphatase domain"/>
    <property type="match status" value="1"/>
</dbReference>
<dbReference type="InterPro" id="IPR015655">
    <property type="entry name" value="PP2C"/>
</dbReference>
<dbReference type="GeneID" id="40306162"/>
<dbReference type="PROSITE" id="PS51746">
    <property type="entry name" value="PPM_2"/>
    <property type="match status" value="1"/>
</dbReference>
<dbReference type="InterPro" id="IPR036457">
    <property type="entry name" value="PPM-type-like_dom_sf"/>
</dbReference>
<dbReference type="PANTHER" id="PTHR47992">
    <property type="entry name" value="PROTEIN PHOSPHATASE"/>
    <property type="match status" value="1"/>
</dbReference>
<dbReference type="RefSeq" id="XP_029222767.1">
    <property type="nucleotide sequence ID" value="XM_029359854.1"/>
</dbReference>
<comment type="caution">
    <text evidence="2">The sequence shown here is derived from an EMBL/GenBank/DDBJ whole genome shotgun (WGS) entry which is preliminary data.</text>
</comment>
<dbReference type="Pfam" id="PF00481">
    <property type="entry name" value="PP2C"/>
    <property type="match status" value="1"/>
</dbReference>
<evidence type="ECO:0000259" key="1">
    <source>
        <dbReference type="PROSITE" id="PS51746"/>
    </source>
</evidence>
<feature type="domain" description="PPM-type phosphatase" evidence="1">
    <location>
        <begin position="1"/>
        <end position="241"/>
    </location>
</feature>
<dbReference type="EMBL" id="NWUJ01000001">
    <property type="protein sequence ID" value="PFH38758.1"/>
    <property type="molecule type" value="Genomic_DNA"/>
</dbReference>
<dbReference type="SUPFAM" id="SSF81606">
    <property type="entry name" value="PP2C-like"/>
    <property type="match status" value="1"/>
</dbReference>
<sequence length="253" mass="27609">MDGHGMNGHLVSDAVRHILHKNVQECPEFNKDLKQALQKGFFRTNCELFQPGIDITMSGTTCVSCVIQGTMLYTANVGDSRAIMGRANGKGGWTSLSLSHDHKPDRPDEEKRILAADGRVGALKGPNGEALGPARVWRKDCDAPGLAMSRSLGDSLAASVGVIGEPEITITPLTPQDEFIVIASDGLWEFITNQEVVEVVSRFLDSRDPVGACDTLIEEANRRWKLEDDVVDDTTVVVIFLDVPRKGLGDKRR</sequence>
<evidence type="ECO:0000313" key="2">
    <source>
        <dbReference type="EMBL" id="PFH38758.1"/>
    </source>
</evidence>
<reference evidence="2 3" key="1">
    <citation type="submission" date="2017-09" db="EMBL/GenBank/DDBJ databases">
        <title>Genome sequencing of Besnoitia besnoiti strain Bb-Ger1.</title>
        <authorList>
            <person name="Schares G."/>
            <person name="Venepally P."/>
            <person name="Lorenzi H.A."/>
        </authorList>
    </citation>
    <scope>NUCLEOTIDE SEQUENCE [LARGE SCALE GENOMIC DNA]</scope>
    <source>
        <strain evidence="2 3">Bb-Ger1</strain>
    </source>
</reference>
<keyword evidence="3" id="KW-1185">Reference proteome</keyword>
<gene>
    <name evidence="2" type="ORF">BESB_011000</name>
</gene>
<dbReference type="OrthoDB" id="10264738at2759"/>
<dbReference type="STRING" id="94643.A0A2A9MJN8"/>
<dbReference type="KEGG" id="bbes:BESB_011000"/>
<dbReference type="VEuPathDB" id="ToxoDB:BESB_011000"/>